<dbReference type="InterPro" id="IPR018253">
    <property type="entry name" value="DnaJ_domain_CS"/>
</dbReference>
<evidence type="ECO:0000313" key="4">
    <source>
        <dbReference type="Proteomes" id="UP001604277"/>
    </source>
</evidence>
<name>A0ABD1S533_9LAMI</name>
<evidence type="ECO:0000313" key="3">
    <source>
        <dbReference type="EMBL" id="KAL2495806.1"/>
    </source>
</evidence>
<organism evidence="3 4">
    <name type="scientific">Forsythia ovata</name>
    <dbReference type="NCBI Taxonomy" id="205694"/>
    <lineage>
        <taxon>Eukaryota</taxon>
        <taxon>Viridiplantae</taxon>
        <taxon>Streptophyta</taxon>
        <taxon>Embryophyta</taxon>
        <taxon>Tracheophyta</taxon>
        <taxon>Spermatophyta</taxon>
        <taxon>Magnoliopsida</taxon>
        <taxon>eudicotyledons</taxon>
        <taxon>Gunneridae</taxon>
        <taxon>Pentapetalae</taxon>
        <taxon>asterids</taxon>
        <taxon>lamiids</taxon>
        <taxon>Lamiales</taxon>
        <taxon>Oleaceae</taxon>
        <taxon>Forsythieae</taxon>
        <taxon>Forsythia</taxon>
    </lineage>
</organism>
<feature type="region of interest" description="Disordered" evidence="1">
    <location>
        <begin position="134"/>
        <end position="162"/>
    </location>
</feature>
<sequence>MLATSIFPSKPSIFPSKPSICFRSHHRHMSVRSAVAQGAPLAAAAVDKGSLYEVLRVKQNASQTEIKTAYRTLAKIYHPDATSRFMNSSISSSSSSSDGGSFIEIHNAYSTLSDPEARAVYDLKLNIGSQRRRPLSSSVSGFRSPGRARFNPTRRWETDQCW</sequence>
<dbReference type="EMBL" id="JBFOLJ010000011">
    <property type="protein sequence ID" value="KAL2495806.1"/>
    <property type="molecule type" value="Genomic_DNA"/>
</dbReference>
<dbReference type="AlphaFoldDB" id="A0ABD1S533"/>
<evidence type="ECO:0000256" key="1">
    <source>
        <dbReference type="SAM" id="MobiDB-lite"/>
    </source>
</evidence>
<dbReference type="InterPro" id="IPR036869">
    <property type="entry name" value="J_dom_sf"/>
</dbReference>
<dbReference type="PANTHER" id="PTHR45432">
    <property type="entry name" value="CHAPERONE PROTEIN DNAJ 11, CHLOROPLASTIC-LIKE"/>
    <property type="match status" value="1"/>
</dbReference>
<dbReference type="Pfam" id="PF00226">
    <property type="entry name" value="DnaJ"/>
    <property type="match status" value="1"/>
</dbReference>
<protein>
    <submittedName>
        <fullName evidence="3">Chaperone protein dnaJ 11</fullName>
    </submittedName>
</protein>
<dbReference type="Proteomes" id="UP001604277">
    <property type="component" value="Unassembled WGS sequence"/>
</dbReference>
<dbReference type="Gene3D" id="1.10.287.110">
    <property type="entry name" value="DnaJ domain"/>
    <property type="match status" value="1"/>
</dbReference>
<dbReference type="InterPro" id="IPR001623">
    <property type="entry name" value="DnaJ_domain"/>
</dbReference>
<reference evidence="4" key="1">
    <citation type="submission" date="2024-07" db="EMBL/GenBank/DDBJ databases">
        <title>Two chromosome-level genome assemblies of Korean endemic species Abeliophyllum distichum and Forsythia ovata (Oleaceae).</title>
        <authorList>
            <person name="Jang H."/>
        </authorList>
    </citation>
    <scope>NUCLEOTIDE SEQUENCE [LARGE SCALE GENOMIC DNA]</scope>
</reference>
<dbReference type="PROSITE" id="PS50076">
    <property type="entry name" value="DNAJ_2"/>
    <property type="match status" value="1"/>
</dbReference>
<evidence type="ECO:0000259" key="2">
    <source>
        <dbReference type="PROSITE" id="PS50076"/>
    </source>
</evidence>
<dbReference type="PANTHER" id="PTHR45432:SF2">
    <property type="entry name" value="CHAPERONE PROTEIN DNAJ 11, CHLOROPLASTIC"/>
    <property type="match status" value="1"/>
</dbReference>
<accession>A0ABD1S533</accession>
<keyword evidence="4" id="KW-1185">Reference proteome</keyword>
<feature type="domain" description="J" evidence="2">
    <location>
        <begin position="50"/>
        <end position="125"/>
    </location>
</feature>
<dbReference type="PROSITE" id="PS00636">
    <property type="entry name" value="DNAJ_1"/>
    <property type="match status" value="1"/>
</dbReference>
<gene>
    <name evidence="3" type="ORF">Fot_39563</name>
</gene>
<dbReference type="CDD" id="cd06257">
    <property type="entry name" value="DnaJ"/>
    <property type="match status" value="1"/>
</dbReference>
<dbReference type="SUPFAM" id="SSF46565">
    <property type="entry name" value="Chaperone J-domain"/>
    <property type="match status" value="1"/>
</dbReference>
<comment type="caution">
    <text evidence="3">The sequence shown here is derived from an EMBL/GenBank/DDBJ whole genome shotgun (WGS) entry which is preliminary data.</text>
</comment>
<dbReference type="PRINTS" id="PR00625">
    <property type="entry name" value="JDOMAIN"/>
</dbReference>
<dbReference type="SMART" id="SM00271">
    <property type="entry name" value="DnaJ"/>
    <property type="match status" value="1"/>
</dbReference>
<proteinExistence type="predicted"/>